<accession>A0A7J7DWS4</accession>
<dbReference type="PANTHER" id="PTHR31949">
    <property type="entry name" value="GASTRIC MUCIN-LIKE PROTEIN"/>
    <property type="match status" value="1"/>
</dbReference>
<keyword evidence="3" id="KW-1185">Reference proteome</keyword>
<dbReference type="EMBL" id="JAAARO010000003">
    <property type="protein sequence ID" value="KAF5750840.1"/>
    <property type="molecule type" value="Genomic_DNA"/>
</dbReference>
<feature type="region of interest" description="Disordered" evidence="1">
    <location>
        <begin position="394"/>
        <end position="416"/>
    </location>
</feature>
<dbReference type="Proteomes" id="UP000593562">
    <property type="component" value="Unassembled WGS sequence"/>
</dbReference>
<feature type="region of interest" description="Disordered" evidence="1">
    <location>
        <begin position="452"/>
        <end position="513"/>
    </location>
</feature>
<dbReference type="AlphaFoldDB" id="A0A7J7DWS4"/>
<dbReference type="PANTHER" id="PTHR31949:SF15">
    <property type="entry name" value="ENDOCHITINASE A-LIKE ISOFORM X1"/>
    <property type="match status" value="1"/>
</dbReference>
<evidence type="ECO:0000313" key="2">
    <source>
        <dbReference type="EMBL" id="KAF5750840.1"/>
    </source>
</evidence>
<dbReference type="GO" id="GO:0055028">
    <property type="term" value="C:cortical microtubule"/>
    <property type="evidence" value="ECO:0007669"/>
    <property type="project" value="TreeGrafter"/>
</dbReference>
<name>A0A7J7DWS4_TRIWF</name>
<sequence length="513" mass="54506">MLTKERDEELALFLEMRRCEMEKEKNNLPSLHDSGELDTVPASNGGISPITKIVSSVPQRKTAVDNFLNSENEKTDFDWLLTPPSTPLFPHLEKDSQKTIMTEIGNANSCPNALRSRFENIPADPAPGSNVAANPTMMSFGLNSSNAGKRRPSSSRARSDVAAKPETMPFGLNFSNTGNRRPSPSATRSSLPAGSQSLPTSAKSSRSSTPTSRATLTSMKPTALPVRSSTPSKATTRCSTPTTRISVTASKTASRSATPTRRPSAPSSAPNVAAPGGCSSSVTKPVPTSSKNPVPSRGCSPNLRTSLPERPASASRIRPGAPSGQSPSVAVSSNGRPRQQSCSPTRGRASYGSVHVAQKNTTAKSRVRTKNIDDVNPVLIGTKMVERVVNMRKLAPPKQDDTRSAHNNLSGKSFGRTLSKKSLDMALRHMDVRKSISGNLRPIVTNIPASSVYSMRSGGSRSGSASDSPRSNASSFEFPVNSISKFSDRNEMESNGCGSNRGNSSPASSLHDR</sequence>
<proteinExistence type="predicted"/>
<evidence type="ECO:0000313" key="3">
    <source>
        <dbReference type="Proteomes" id="UP000593562"/>
    </source>
</evidence>
<feature type="compositionally biased region" description="Low complexity" evidence="1">
    <location>
        <begin position="452"/>
        <end position="475"/>
    </location>
</feature>
<dbReference type="GO" id="GO:0043622">
    <property type="term" value="P:cortical microtubule organization"/>
    <property type="evidence" value="ECO:0007669"/>
    <property type="project" value="TreeGrafter"/>
</dbReference>
<gene>
    <name evidence="2" type="ORF">HS088_TW03G01180</name>
</gene>
<feature type="compositionally biased region" description="Polar residues" evidence="1">
    <location>
        <begin position="227"/>
        <end position="245"/>
    </location>
</feature>
<feature type="region of interest" description="Disordered" evidence="1">
    <location>
        <begin position="25"/>
        <end position="49"/>
    </location>
</feature>
<evidence type="ECO:0000256" key="1">
    <source>
        <dbReference type="SAM" id="MobiDB-lite"/>
    </source>
</evidence>
<feature type="compositionally biased region" description="Low complexity" evidence="1">
    <location>
        <begin position="197"/>
        <end position="218"/>
    </location>
</feature>
<feature type="compositionally biased region" description="Polar residues" evidence="1">
    <location>
        <begin position="323"/>
        <end position="344"/>
    </location>
</feature>
<comment type="caution">
    <text evidence="2">The sequence shown here is derived from an EMBL/GenBank/DDBJ whole genome shotgun (WGS) entry which is preliminary data.</text>
</comment>
<feature type="compositionally biased region" description="Polar residues" evidence="1">
    <location>
        <begin position="173"/>
        <end position="196"/>
    </location>
</feature>
<dbReference type="FunCoup" id="A0A7J7DWS4">
    <property type="interactions" value="2979"/>
</dbReference>
<organism evidence="2 3">
    <name type="scientific">Tripterygium wilfordii</name>
    <name type="common">Thunder God vine</name>
    <dbReference type="NCBI Taxonomy" id="458696"/>
    <lineage>
        <taxon>Eukaryota</taxon>
        <taxon>Viridiplantae</taxon>
        <taxon>Streptophyta</taxon>
        <taxon>Embryophyta</taxon>
        <taxon>Tracheophyta</taxon>
        <taxon>Spermatophyta</taxon>
        <taxon>Magnoliopsida</taxon>
        <taxon>eudicotyledons</taxon>
        <taxon>Gunneridae</taxon>
        <taxon>Pentapetalae</taxon>
        <taxon>rosids</taxon>
        <taxon>fabids</taxon>
        <taxon>Celastrales</taxon>
        <taxon>Celastraceae</taxon>
        <taxon>Tripterygium</taxon>
    </lineage>
</organism>
<protein>
    <submittedName>
        <fullName evidence="2">Mucin-17-like</fullName>
    </submittedName>
</protein>
<dbReference type="OrthoDB" id="1929779at2759"/>
<dbReference type="InParanoid" id="A0A7J7DWS4"/>
<feature type="region of interest" description="Disordered" evidence="1">
    <location>
        <begin position="118"/>
        <end position="362"/>
    </location>
</feature>
<feature type="compositionally biased region" description="Low complexity" evidence="1">
    <location>
        <begin position="494"/>
        <end position="505"/>
    </location>
</feature>
<feature type="compositionally biased region" description="Low complexity" evidence="1">
    <location>
        <begin position="246"/>
        <end position="291"/>
    </location>
</feature>
<reference evidence="2 3" key="1">
    <citation type="journal article" date="2020" name="Nat. Commun.">
        <title>Genome of Tripterygium wilfordii and identification of cytochrome P450 involved in triptolide biosynthesis.</title>
        <authorList>
            <person name="Tu L."/>
            <person name="Su P."/>
            <person name="Zhang Z."/>
            <person name="Gao L."/>
            <person name="Wang J."/>
            <person name="Hu T."/>
            <person name="Zhou J."/>
            <person name="Zhang Y."/>
            <person name="Zhao Y."/>
            <person name="Liu Y."/>
            <person name="Song Y."/>
            <person name="Tong Y."/>
            <person name="Lu Y."/>
            <person name="Yang J."/>
            <person name="Xu C."/>
            <person name="Jia M."/>
            <person name="Peters R.J."/>
            <person name="Huang L."/>
            <person name="Gao W."/>
        </authorList>
    </citation>
    <scope>NUCLEOTIDE SEQUENCE [LARGE SCALE GENOMIC DNA]</scope>
    <source>
        <strain evidence="3">cv. XIE 37</strain>
        <tissue evidence="2">Leaf</tissue>
    </source>
</reference>
<feature type="compositionally biased region" description="Polar residues" evidence="1">
    <location>
        <begin position="131"/>
        <end position="147"/>
    </location>
</feature>